<organism evidence="3 5">
    <name type="scientific">Catenibacterium mitsuokai</name>
    <dbReference type="NCBI Taxonomy" id="100886"/>
    <lineage>
        <taxon>Bacteria</taxon>
        <taxon>Bacillati</taxon>
        <taxon>Bacillota</taxon>
        <taxon>Erysipelotrichia</taxon>
        <taxon>Erysipelotrichales</taxon>
        <taxon>Coprobacillaceae</taxon>
        <taxon>Catenibacterium</taxon>
    </lineage>
</organism>
<dbReference type="Pfam" id="PF22208">
    <property type="entry name" value="Cas_Csm6_CARF"/>
    <property type="match status" value="1"/>
</dbReference>
<dbReference type="InterPro" id="IPR053941">
    <property type="entry name" value="Csm6_HEPN"/>
</dbReference>
<dbReference type="Proteomes" id="UP001196408">
    <property type="component" value="Unassembled WGS sequence"/>
</dbReference>
<evidence type="ECO:0000313" key="3">
    <source>
        <dbReference type="EMBL" id="MBV3383453.1"/>
    </source>
</evidence>
<keyword evidence="6" id="KW-1185">Reference proteome</keyword>
<sequence>MGKKILFSPVGGTDPISENNYRDGSMLHICRHYKPDKVILYLSKEMAEKHYKYNPYGYCIDKLAELQNRHIDVEYIERRELTKVQEFDYFYKDFRDILKDIMEDMEEDDEFLLNISSGTPAMKSGLVVLKTLGEFPCRTIQVVTPTGKLNEHSHKENDYETLWELDEDNNPDSANRCIEVECPTLAIIKKEEIIKKHIEAYDYSAALQVAKTIKKSAMEKGYYSLIEMAKYRESLDYKKALEISLKEKAYCFPVKDDKGIKLFEYALNIDVKRRRHEYVDFIRSITPLFVDLFELVLKHETGIDINKYCKIVKKKKHFMRVWDLDKLNGSDVLKSLNNYYLNGFKEGPIYSEPLVVLLNDFIPSSRKEAADLVSDLRSVEGNIRNITAHEMVCVTDDVIKDKTNFSSNAIMKKIEKVFSYTDLDIKDEYWSSYDLMNQLIIERID</sequence>
<dbReference type="Proteomes" id="UP001197492">
    <property type="component" value="Unassembled WGS sequence"/>
</dbReference>
<reference evidence="3 6" key="1">
    <citation type="submission" date="2021-06" db="EMBL/GenBank/DDBJ databases">
        <title>Collection of gut derived symbiotic bacterial strains cultured from healthy donors.</title>
        <authorList>
            <person name="Lin H."/>
            <person name="Littmann E."/>
            <person name="Pamer E.G."/>
        </authorList>
    </citation>
    <scope>NUCLEOTIDE SEQUENCE</scope>
    <source>
        <strain evidence="4 6">MSK.21.70</strain>
        <strain evidence="3">MSK.21.82</strain>
    </source>
</reference>
<evidence type="ECO:0000313" key="5">
    <source>
        <dbReference type="Proteomes" id="UP001196408"/>
    </source>
</evidence>
<evidence type="ECO:0000259" key="1">
    <source>
        <dbReference type="Pfam" id="PF09659"/>
    </source>
</evidence>
<accession>A0AAW4MXB2</accession>
<dbReference type="InterPro" id="IPR013489">
    <property type="entry name" value="CRISPR-assoc_prot_Csm6"/>
</dbReference>
<proteinExistence type="predicted"/>
<comment type="caution">
    <text evidence="3">The sequence shown here is derived from an EMBL/GenBank/DDBJ whole genome shotgun (WGS) entry which is preliminary data.</text>
</comment>
<evidence type="ECO:0000313" key="6">
    <source>
        <dbReference type="Proteomes" id="UP001197492"/>
    </source>
</evidence>
<evidence type="ECO:0000313" key="4">
    <source>
        <dbReference type="EMBL" id="MBV3393475.1"/>
    </source>
</evidence>
<dbReference type="AlphaFoldDB" id="A0AAW4MXB2"/>
<dbReference type="RefSeq" id="WP_217748136.1">
    <property type="nucleotide sequence ID" value="NZ_JAHOEB010000078.1"/>
</dbReference>
<dbReference type="InterPro" id="IPR053955">
    <property type="entry name" value="Csm6_CARF"/>
</dbReference>
<feature type="domain" description="Csm6 HEPN" evidence="1">
    <location>
        <begin position="261"/>
        <end position="441"/>
    </location>
</feature>
<dbReference type="Pfam" id="PF09659">
    <property type="entry name" value="Cas_Csm6_HEPN"/>
    <property type="match status" value="1"/>
</dbReference>
<dbReference type="NCBIfam" id="TIGR02672">
    <property type="entry name" value="cas_csm6"/>
    <property type="match status" value="1"/>
</dbReference>
<evidence type="ECO:0000259" key="2">
    <source>
        <dbReference type="Pfam" id="PF22208"/>
    </source>
</evidence>
<dbReference type="EMBL" id="JAHOEF010000077">
    <property type="protein sequence ID" value="MBV3383453.1"/>
    <property type="molecule type" value="Genomic_DNA"/>
</dbReference>
<protein>
    <submittedName>
        <fullName evidence="3">CRISPR-associated protein Csm6</fullName>
    </submittedName>
</protein>
<name>A0AAW4MXB2_9FIRM</name>
<gene>
    <name evidence="3" type="ORF">KSV97_09570</name>
    <name evidence="4" type="ORF">KSW06_09495</name>
</gene>
<feature type="domain" description="Csm6 CARF" evidence="2">
    <location>
        <begin position="72"/>
        <end position="177"/>
    </location>
</feature>
<dbReference type="EMBL" id="JAHOEL010000076">
    <property type="protein sequence ID" value="MBV3393475.1"/>
    <property type="molecule type" value="Genomic_DNA"/>
</dbReference>